<dbReference type="PANTHER" id="PTHR34989">
    <property type="entry name" value="PROTEIN HDED"/>
    <property type="match status" value="1"/>
</dbReference>
<feature type="transmembrane region" description="Helical" evidence="2">
    <location>
        <begin position="101"/>
        <end position="122"/>
    </location>
</feature>
<dbReference type="InterPro" id="IPR005325">
    <property type="entry name" value="DUF308_memb"/>
</dbReference>
<dbReference type="RefSeq" id="WP_209892169.1">
    <property type="nucleotide sequence ID" value="NZ_JAGGMR010000001.1"/>
</dbReference>
<protein>
    <submittedName>
        <fullName evidence="3">Uncharacterized membrane protein HdeD (DUF308 family)</fullName>
    </submittedName>
</protein>
<keyword evidence="4" id="KW-1185">Reference proteome</keyword>
<dbReference type="Pfam" id="PF03729">
    <property type="entry name" value="DUF308"/>
    <property type="match status" value="2"/>
</dbReference>
<keyword evidence="2" id="KW-0812">Transmembrane</keyword>
<evidence type="ECO:0000313" key="4">
    <source>
        <dbReference type="Proteomes" id="UP001519325"/>
    </source>
</evidence>
<feature type="transmembrane region" description="Helical" evidence="2">
    <location>
        <begin position="76"/>
        <end position="95"/>
    </location>
</feature>
<sequence length="240" mass="25763">MTTTNGATEGPLQTLARGAWQTILLLGVLSVALGVLVLAWPGQTAVVAGVIFGVYLLISGVLQLIAAFGAPARAGLRVLAFVSGVLSIIIGLFCFRDELTAVWLLGLWIGIGWLFRGISSLMSAVSEPRLPGRGWVGFFGVLTAIAGIVLIIWPFESAVTLAWVAGIWLVVLGIMEIITAFRVRSDARLLQVASDYRPAQHRTSEYRPSAADATIYRSGEHAPAAPRPQQFRNPETHDTM</sequence>
<keyword evidence="2" id="KW-1133">Transmembrane helix</keyword>
<feature type="region of interest" description="Disordered" evidence="1">
    <location>
        <begin position="218"/>
        <end position="240"/>
    </location>
</feature>
<name>A0ABS4QJ66_9NOCA</name>
<comment type="caution">
    <text evidence="3">The sequence shown here is derived from an EMBL/GenBank/DDBJ whole genome shotgun (WGS) entry which is preliminary data.</text>
</comment>
<accession>A0ABS4QJ66</accession>
<feature type="transmembrane region" description="Helical" evidence="2">
    <location>
        <begin position="22"/>
        <end position="40"/>
    </location>
</feature>
<dbReference type="Proteomes" id="UP001519325">
    <property type="component" value="Unassembled WGS sequence"/>
</dbReference>
<keyword evidence="2" id="KW-0472">Membrane</keyword>
<feature type="transmembrane region" description="Helical" evidence="2">
    <location>
        <begin position="46"/>
        <end position="69"/>
    </location>
</feature>
<gene>
    <name evidence="3" type="ORF">BJ987_003994</name>
</gene>
<dbReference type="InterPro" id="IPR052712">
    <property type="entry name" value="Acid_resist_chaperone_HdeD"/>
</dbReference>
<evidence type="ECO:0000256" key="1">
    <source>
        <dbReference type="SAM" id="MobiDB-lite"/>
    </source>
</evidence>
<evidence type="ECO:0000313" key="3">
    <source>
        <dbReference type="EMBL" id="MBP2191093.1"/>
    </source>
</evidence>
<proteinExistence type="predicted"/>
<dbReference type="PANTHER" id="PTHR34989:SF1">
    <property type="entry name" value="PROTEIN HDED"/>
    <property type="match status" value="1"/>
</dbReference>
<feature type="transmembrane region" description="Helical" evidence="2">
    <location>
        <begin position="161"/>
        <end position="181"/>
    </location>
</feature>
<evidence type="ECO:0000256" key="2">
    <source>
        <dbReference type="SAM" id="Phobius"/>
    </source>
</evidence>
<reference evidence="3 4" key="1">
    <citation type="submission" date="2021-03" db="EMBL/GenBank/DDBJ databases">
        <title>Sequencing the genomes of 1000 actinobacteria strains.</title>
        <authorList>
            <person name="Klenk H.-P."/>
        </authorList>
    </citation>
    <scope>NUCLEOTIDE SEQUENCE [LARGE SCALE GENOMIC DNA]</scope>
    <source>
        <strain evidence="3 4">DSM 45516</strain>
    </source>
</reference>
<dbReference type="EMBL" id="JAGGMR010000001">
    <property type="protein sequence ID" value="MBP2191093.1"/>
    <property type="molecule type" value="Genomic_DNA"/>
</dbReference>
<organism evidence="3 4">
    <name type="scientific">Nocardia goodfellowii</name>
    <dbReference type="NCBI Taxonomy" id="882446"/>
    <lineage>
        <taxon>Bacteria</taxon>
        <taxon>Bacillati</taxon>
        <taxon>Actinomycetota</taxon>
        <taxon>Actinomycetes</taxon>
        <taxon>Mycobacteriales</taxon>
        <taxon>Nocardiaceae</taxon>
        <taxon>Nocardia</taxon>
    </lineage>
</organism>
<feature type="transmembrane region" description="Helical" evidence="2">
    <location>
        <begin position="134"/>
        <end position="155"/>
    </location>
</feature>